<keyword evidence="7" id="KW-1185">Reference proteome</keyword>
<dbReference type="PIRSF" id="PIRSF029958">
    <property type="entry name" value="Necrosis-inducing_protein"/>
    <property type="match status" value="1"/>
</dbReference>
<comment type="similarity">
    <text evidence="2">Belongs to the Necrosis inducing protein (NPP1) family.</text>
</comment>
<evidence type="ECO:0000313" key="6">
    <source>
        <dbReference type="EMBL" id="EGZ18053.1"/>
    </source>
</evidence>
<dbReference type="KEGG" id="psoj:PHYSODRAFT_261265"/>
<evidence type="ECO:0000256" key="3">
    <source>
        <dbReference type="ARBA" id="ARBA00022525"/>
    </source>
</evidence>
<accession>G4ZHH3</accession>
<feature type="signal peptide" evidence="5">
    <location>
        <begin position="1"/>
        <end position="19"/>
    </location>
</feature>
<name>G4ZHH3_PHYSP</name>
<dbReference type="Proteomes" id="UP000002640">
    <property type="component" value="Unassembled WGS sequence"/>
</dbReference>
<organism evidence="6 7">
    <name type="scientific">Phytophthora sojae (strain P6497)</name>
    <name type="common">Soybean stem and root rot agent</name>
    <name type="synonym">Phytophthora megasperma f. sp. glycines</name>
    <dbReference type="NCBI Taxonomy" id="1094619"/>
    <lineage>
        <taxon>Eukaryota</taxon>
        <taxon>Sar</taxon>
        <taxon>Stramenopiles</taxon>
        <taxon>Oomycota</taxon>
        <taxon>Peronosporomycetes</taxon>
        <taxon>Peronosporales</taxon>
        <taxon>Peronosporaceae</taxon>
        <taxon>Phytophthora</taxon>
    </lineage>
</organism>
<dbReference type="AlphaFoldDB" id="G4ZHH3"/>
<dbReference type="OMA" id="NGWEYAI"/>
<keyword evidence="3" id="KW-0964">Secreted</keyword>
<proteinExistence type="inferred from homology"/>
<dbReference type="PANTHER" id="PTHR33657">
    <property type="entry name" value="DOMAIN PROTEIN, PUTATIVE (AFU_ORTHOLOGUE AFUA_5G00600)-RELATED"/>
    <property type="match status" value="1"/>
</dbReference>
<evidence type="ECO:0000313" key="7">
    <source>
        <dbReference type="Proteomes" id="UP000002640"/>
    </source>
</evidence>
<dbReference type="SMR" id="G4ZHH3"/>
<dbReference type="GO" id="GO:0005576">
    <property type="term" value="C:extracellular region"/>
    <property type="evidence" value="ECO:0007669"/>
    <property type="project" value="UniProtKB-SubCell"/>
</dbReference>
<evidence type="ECO:0000256" key="4">
    <source>
        <dbReference type="ARBA" id="ARBA00023026"/>
    </source>
</evidence>
<dbReference type="InterPro" id="IPR008701">
    <property type="entry name" value="NPP1"/>
</dbReference>
<comment type="subcellular location">
    <subcellularLocation>
        <location evidence="1">Secreted</location>
    </subcellularLocation>
</comment>
<keyword evidence="5" id="KW-0732">Signal</keyword>
<dbReference type="PANTHER" id="PTHR33657:SF8">
    <property type="entry name" value="DOMAIN PROTEIN, PUTATIVE (AFU_ORTHOLOGUE AFUA_5G00600)-RELATED"/>
    <property type="match status" value="1"/>
</dbReference>
<sequence length="247" mass="27628">MNFRAVLIAVVASFAAAQAGNVIPYDEVHPFAQPAPVTDLHKTMLKYKPHLKIKEGCHPYPAVQKNGDISGGLEWSSPTDNAECKGSPLGSQVYARSSWVKGKFAIMYAWYFPMGRAPLLPFGHRNGWEYAIVWLDSVSSTNSTILGTSLSAAVGWAKEVPRNRKYLDGNNLKVAYYFNRDVRCTAVEYTEEIGEFQDVITWDQLPAPTRDSLSNTDWDHTPFNVALLKMPMKDGVFQEKLNSAYPF</sequence>
<dbReference type="Pfam" id="PF05630">
    <property type="entry name" value="NPP1"/>
    <property type="match status" value="1"/>
</dbReference>
<evidence type="ECO:0000256" key="5">
    <source>
        <dbReference type="SAM" id="SignalP"/>
    </source>
</evidence>
<evidence type="ECO:0000256" key="2">
    <source>
        <dbReference type="ARBA" id="ARBA00009520"/>
    </source>
</evidence>
<dbReference type="GeneID" id="20639261"/>
<protein>
    <submittedName>
        <fullName evidence="6">Necrosis inducing-like protein NPP1 type</fullName>
    </submittedName>
</protein>
<reference evidence="6 7" key="1">
    <citation type="journal article" date="2006" name="Science">
        <title>Phytophthora genome sequences uncover evolutionary origins and mechanisms of pathogenesis.</title>
        <authorList>
            <person name="Tyler B.M."/>
            <person name="Tripathy S."/>
            <person name="Zhang X."/>
            <person name="Dehal P."/>
            <person name="Jiang R.H."/>
            <person name="Aerts A."/>
            <person name="Arredondo F.D."/>
            <person name="Baxter L."/>
            <person name="Bensasson D."/>
            <person name="Beynon J.L."/>
            <person name="Chapman J."/>
            <person name="Damasceno C.M."/>
            <person name="Dorrance A.E."/>
            <person name="Dou D."/>
            <person name="Dickerman A.W."/>
            <person name="Dubchak I.L."/>
            <person name="Garbelotto M."/>
            <person name="Gijzen M."/>
            <person name="Gordon S.G."/>
            <person name="Govers F."/>
            <person name="Grunwald N.J."/>
            <person name="Huang W."/>
            <person name="Ivors K.L."/>
            <person name="Jones R.W."/>
            <person name="Kamoun S."/>
            <person name="Krampis K."/>
            <person name="Lamour K.H."/>
            <person name="Lee M.K."/>
            <person name="McDonald W.H."/>
            <person name="Medina M."/>
            <person name="Meijer H.J."/>
            <person name="Nordberg E.K."/>
            <person name="Maclean D.J."/>
            <person name="Ospina-Giraldo M.D."/>
            <person name="Morris P.F."/>
            <person name="Phuntumart V."/>
            <person name="Putnam N.H."/>
            <person name="Rash S."/>
            <person name="Rose J.K."/>
            <person name="Sakihama Y."/>
            <person name="Salamov A.A."/>
            <person name="Savidor A."/>
            <person name="Scheuring C.F."/>
            <person name="Smith B.M."/>
            <person name="Sobral B.W."/>
            <person name="Terry A."/>
            <person name="Torto-Alalibo T.A."/>
            <person name="Win J."/>
            <person name="Xu Z."/>
            <person name="Zhang H."/>
            <person name="Grigoriev I.V."/>
            <person name="Rokhsar D.S."/>
            <person name="Boore J.L."/>
        </authorList>
    </citation>
    <scope>NUCLEOTIDE SEQUENCE [LARGE SCALE GENOMIC DNA]</scope>
    <source>
        <strain evidence="6 7">P6497</strain>
    </source>
</reference>
<dbReference type="RefSeq" id="XP_009527111.1">
    <property type="nucleotide sequence ID" value="XM_009528816.1"/>
</dbReference>
<feature type="chain" id="PRO_5003472210" evidence="5">
    <location>
        <begin position="20"/>
        <end position="247"/>
    </location>
</feature>
<dbReference type="InParanoid" id="G4ZHH3"/>
<dbReference type="EMBL" id="JH159154">
    <property type="protein sequence ID" value="EGZ18053.1"/>
    <property type="molecule type" value="Genomic_DNA"/>
</dbReference>
<gene>
    <name evidence="6" type="ORF">PHYSODRAFT_261265</name>
</gene>
<keyword evidence="4" id="KW-0843">Virulence</keyword>
<evidence type="ECO:0000256" key="1">
    <source>
        <dbReference type="ARBA" id="ARBA00004613"/>
    </source>
</evidence>